<proteinExistence type="predicted"/>
<accession>A0A9X1YHB1</accession>
<protein>
    <submittedName>
        <fullName evidence="1">Uncharacterized protein</fullName>
    </submittedName>
</protein>
<dbReference type="EMBL" id="JAJLJH010000002">
    <property type="protein sequence ID" value="MCK9686108.1"/>
    <property type="molecule type" value="Genomic_DNA"/>
</dbReference>
<sequence>MDDENLPALDELSIAILRELAAAPGEAGMSLPRLGKHLGQGASVLMRSLAAMSHARIGGVEGPGWVRVTQVEERWNAALTGTGRAFCERYLGR</sequence>
<dbReference type="SUPFAM" id="SSF46785">
    <property type="entry name" value="Winged helix' DNA-binding domain"/>
    <property type="match status" value="1"/>
</dbReference>
<evidence type="ECO:0000313" key="1">
    <source>
        <dbReference type="EMBL" id="MCK9686108.1"/>
    </source>
</evidence>
<gene>
    <name evidence="1" type="ORF">LPC04_10365</name>
</gene>
<dbReference type="InterPro" id="IPR036388">
    <property type="entry name" value="WH-like_DNA-bd_sf"/>
</dbReference>
<organism evidence="1 2">
    <name type="scientific">Scleromatobacter humisilvae</name>
    <dbReference type="NCBI Taxonomy" id="2897159"/>
    <lineage>
        <taxon>Bacteria</taxon>
        <taxon>Pseudomonadati</taxon>
        <taxon>Pseudomonadota</taxon>
        <taxon>Betaproteobacteria</taxon>
        <taxon>Burkholderiales</taxon>
        <taxon>Sphaerotilaceae</taxon>
        <taxon>Scleromatobacter</taxon>
    </lineage>
</organism>
<reference evidence="1" key="1">
    <citation type="submission" date="2021-11" db="EMBL/GenBank/DDBJ databases">
        <title>BS-T2-15 a new species belonging to the Comamonadaceae family isolated from the soil of a French oak forest.</title>
        <authorList>
            <person name="Mieszkin S."/>
            <person name="Alain K."/>
        </authorList>
    </citation>
    <scope>NUCLEOTIDE SEQUENCE</scope>
    <source>
        <strain evidence="1">BS-T2-15</strain>
    </source>
</reference>
<dbReference type="Gene3D" id="1.10.10.10">
    <property type="entry name" value="Winged helix-like DNA-binding domain superfamily/Winged helix DNA-binding domain"/>
    <property type="match status" value="1"/>
</dbReference>
<dbReference type="AlphaFoldDB" id="A0A9X1YHB1"/>
<dbReference type="InterPro" id="IPR036390">
    <property type="entry name" value="WH_DNA-bd_sf"/>
</dbReference>
<dbReference type="RefSeq" id="WP_275682139.1">
    <property type="nucleotide sequence ID" value="NZ_JAJLJH010000002.1"/>
</dbReference>
<keyword evidence="2" id="KW-1185">Reference proteome</keyword>
<name>A0A9X1YHB1_9BURK</name>
<comment type="caution">
    <text evidence="1">The sequence shown here is derived from an EMBL/GenBank/DDBJ whole genome shotgun (WGS) entry which is preliminary data.</text>
</comment>
<evidence type="ECO:0000313" key="2">
    <source>
        <dbReference type="Proteomes" id="UP001139353"/>
    </source>
</evidence>
<dbReference type="Proteomes" id="UP001139353">
    <property type="component" value="Unassembled WGS sequence"/>
</dbReference>